<dbReference type="Proteomes" id="UP000298663">
    <property type="component" value="Unassembled WGS sequence"/>
</dbReference>
<feature type="region of interest" description="Disordered" evidence="1">
    <location>
        <begin position="229"/>
        <end position="275"/>
    </location>
</feature>
<feature type="compositionally biased region" description="Basic and acidic residues" evidence="1">
    <location>
        <begin position="229"/>
        <end position="266"/>
    </location>
</feature>
<sequence>MDREYEGTRDDDGVITTKRKEEDALAVSRNGIRWWNGGLAEEVLPGGGYLSGTTKGRFRYTTHRGREEEKMTKRRGGRIRSVLGKDMSRDGTLTPNRNKRRSLGREKRNKTSAATSVHVLGGRNKRKQEKDIYTDCSAVSEEEGFPFFLSTFVELDFFGGSDLGGTTESAAKADAGKICDSGGITEERRQILILQQRTHAAQRTTKTATNWSPMRSVVTEICRKRNTLGEKRPSQHTVEHYGSRESHAEKTVVEQKGEDKEREGRPRLATPPRPAAQLLVKAPELVAVGSHHGIFLLVLPEVLRLWKQENEVD</sequence>
<dbReference type="EMBL" id="AZBU02000002">
    <property type="protein sequence ID" value="TKR93217.1"/>
    <property type="molecule type" value="Genomic_DNA"/>
</dbReference>
<evidence type="ECO:0000313" key="2">
    <source>
        <dbReference type="EMBL" id="TKR93217.1"/>
    </source>
</evidence>
<organism evidence="2 3">
    <name type="scientific">Steinernema carpocapsae</name>
    <name type="common">Entomopathogenic nematode</name>
    <dbReference type="NCBI Taxonomy" id="34508"/>
    <lineage>
        <taxon>Eukaryota</taxon>
        <taxon>Metazoa</taxon>
        <taxon>Ecdysozoa</taxon>
        <taxon>Nematoda</taxon>
        <taxon>Chromadorea</taxon>
        <taxon>Rhabditida</taxon>
        <taxon>Tylenchina</taxon>
        <taxon>Panagrolaimomorpha</taxon>
        <taxon>Strongyloidoidea</taxon>
        <taxon>Steinernematidae</taxon>
        <taxon>Steinernema</taxon>
    </lineage>
</organism>
<gene>
    <name evidence="2" type="ORF">L596_007713</name>
</gene>
<keyword evidence="3" id="KW-1185">Reference proteome</keyword>
<comment type="caution">
    <text evidence="2">The sequence shown here is derived from an EMBL/GenBank/DDBJ whole genome shotgun (WGS) entry which is preliminary data.</text>
</comment>
<reference evidence="2 3" key="2">
    <citation type="journal article" date="2019" name="G3 (Bethesda)">
        <title>Hybrid Assembly of the Genome of the Entomopathogenic Nematode Steinernema carpocapsae Identifies the X-Chromosome.</title>
        <authorList>
            <person name="Serra L."/>
            <person name="Macchietto M."/>
            <person name="Macias-Munoz A."/>
            <person name="McGill C.J."/>
            <person name="Rodriguez I.M."/>
            <person name="Rodriguez B."/>
            <person name="Murad R."/>
            <person name="Mortazavi A."/>
        </authorList>
    </citation>
    <scope>NUCLEOTIDE SEQUENCE [LARGE SCALE GENOMIC DNA]</scope>
    <source>
        <strain evidence="2 3">ALL</strain>
    </source>
</reference>
<feature type="compositionally biased region" description="Basic residues" evidence="1">
    <location>
        <begin position="97"/>
        <end position="110"/>
    </location>
</feature>
<evidence type="ECO:0000313" key="3">
    <source>
        <dbReference type="Proteomes" id="UP000298663"/>
    </source>
</evidence>
<protein>
    <submittedName>
        <fullName evidence="2">Uncharacterized protein</fullName>
    </submittedName>
</protein>
<accession>A0A4U5PA72</accession>
<name>A0A4U5PA72_STECR</name>
<reference evidence="2 3" key="1">
    <citation type="journal article" date="2015" name="Genome Biol.">
        <title>Comparative genomics of Steinernema reveals deeply conserved gene regulatory networks.</title>
        <authorList>
            <person name="Dillman A.R."/>
            <person name="Macchietto M."/>
            <person name="Porter C.F."/>
            <person name="Rogers A."/>
            <person name="Williams B."/>
            <person name="Antoshechkin I."/>
            <person name="Lee M.M."/>
            <person name="Goodwin Z."/>
            <person name="Lu X."/>
            <person name="Lewis E.E."/>
            <person name="Goodrich-Blair H."/>
            <person name="Stock S.P."/>
            <person name="Adams B.J."/>
            <person name="Sternberg P.W."/>
            <person name="Mortazavi A."/>
        </authorList>
    </citation>
    <scope>NUCLEOTIDE SEQUENCE [LARGE SCALE GENOMIC DNA]</scope>
    <source>
        <strain evidence="2 3">ALL</strain>
    </source>
</reference>
<dbReference type="AlphaFoldDB" id="A0A4U5PA72"/>
<proteinExistence type="predicted"/>
<feature type="region of interest" description="Disordered" evidence="1">
    <location>
        <begin position="55"/>
        <end position="117"/>
    </location>
</feature>
<evidence type="ECO:0000256" key="1">
    <source>
        <dbReference type="SAM" id="MobiDB-lite"/>
    </source>
</evidence>